<dbReference type="Gene3D" id="1.50.10.10">
    <property type="match status" value="2"/>
</dbReference>
<evidence type="ECO:0000313" key="2">
    <source>
        <dbReference type="EMBL" id="MBC3795763.1"/>
    </source>
</evidence>
<reference evidence="2 3" key="1">
    <citation type="journal article" date="2020" name="mSystems">
        <title>Defining Genomic and Predicted Metabolic Features of the Acetobacterium Genus.</title>
        <authorList>
            <person name="Ross D.E."/>
            <person name="Marshall C.W."/>
            <person name="Gulliver D."/>
            <person name="May H.D."/>
            <person name="Norman R.S."/>
        </authorList>
    </citation>
    <scope>NUCLEOTIDE SEQUENCE [LARGE SCALE GENOMIC DNA]</scope>
    <source>
        <strain evidence="2 3">DSM 9173</strain>
    </source>
</reference>
<evidence type="ECO:0000259" key="1">
    <source>
        <dbReference type="Pfam" id="PF03190"/>
    </source>
</evidence>
<feature type="domain" description="Spermatogenesis-associated protein 20-like TRX" evidence="1">
    <location>
        <begin position="13"/>
        <end position="173"/>
    </location>
</feature>
<organism evidence="2 3">
    <name type="scientific">Acetobacterium tundrae</name>
    <dbReference type="NCBI Taxonomy" id="132932"/>
    <lineage>
        <taxon>Bacteria</taxon>
        <taxon>Bacillati</taxon>
        <taxon>Bacillota</taxon>
        <taxon>Clostridia</taxon>
        <taxon>Eubacteriales</taxon>
        <taxon>Eubacteriaceae</taxon>
        <taxon>Acetobacterium</taxon>
    </lineage>
</organism>
<sequence>MSQNEIRLMPKANRLINEKSPYLLQHAYNPVEWYTWSEEAFKEAELQNKPIFLSIGYSTCHWCHVMEKESFEDEEVATVLNKYFISIKVDREERPDIDQIYMTFSQVSTGQGGWPLNVFLTADKKPFYTVTYLPKISIHQHPGIIDVLMGIESQWEKNPEDLKKSADKMTKLLNDLEVSKNEELLNENIFKNAYTFFEENFDSQYGGFGKAPKFPTPHHLFYLLRYYQAFKEPQALEMVEKTLKQMYKGGIFDHIGFGFSRYATDETWLVPHFEKMLYDNALLIMAYTEGYQATGNELYRKIAEKTLSYVIRDLRSQVGGFYCAEDADSEGEEGKFYVWYMNKVEKILGKNRAEVFFRYYPMSKEGNFDGKNIPNLISTSIEEIEKYPELQKALNEMRADLFEQREKRIHPHKDDKILTAWNGLMIAALAIAGRVYQHSVYVKLAEQTMNFIEKNLTRSDDRLYARYRQGEAKHLGYLDDYANIIWGYLELYQATFNTDYLEKAIKRSLEMISLFGDDECGTSGFHLYGKDAEQLIANPKEIYDNAQPSGNSIAAYCLLRLGKITGKQEFTDIANGMFAYFANNLNQAPMACTMMLSAKLYEDQPTTEVLFVGNSEDPVIMKMNDYLNKQYLPFSVVVSNKKGQDLERVNDFVVNQKMIDNKPTVYVCKNYKCELPVTELEDFIRIMDK</sequence>
<comment type="caution">
    <text evidence="2">The sequence shown here is derived from an EMBL/GenBank/DDBJ whole genome shotgun (WGS) entry which is preliminary data.</text>
</comment>
<name>A0ABR6WHL4_9FIRM</name>
<dbReference type="InterPro" id="IPR004879">
    <property type="entry name" value="Ssp411-like_TRX"/>
</dbReference>
<dbReference type="Pfam" id="PF03190">
    <property type="entry name" value="Thioredox_DsbH"/>
    <property type="match status" value="1"/>
</dbReference>
<dbReference type="InterPro" id="IPR024705">
    <property type="entry name" value="Ssp411"/>
</dbReference>
<protein>
    <submittedName>
        <fullName evidence="2">DUF255 domain-containing protein</fullName>
    </submittedName>
</protein>
<dbReference type="PANTHER" id="PTHR42899:SF1">
    <property type="entry name" value="SPERMATOGENESIS-ASSOCIATED PROTEIN 20"/>
    <property type="match status" value="1"/>
</dbReference>
<accession>A0ABR6WHL4</accession>
<keyword evidence="3" id="KW-1185">Reference proteome</keyword>
<dbReference type="RefSeq" id="WP_148602458.1">
    <property type="nucleotide sequence ID" value="NZ_RXYB01000003.1"/>
</dbReference>
<evidence type="ECO:0000313" key="3">
    <source>
        <dbReference type="Proteomes" id="UP000653358"/>
    </source>
</evidence>
<dbReference type="SUPFAM" id="SSF48208">
    <property type="entry name" value="Six-hairpin glycosidases"/>
    <property type="match status" value="1"/>
</dbReference>
<dbReference type="InterPro" id="IPR036249">
    <property type="entry name" value="Thioredoxin-like_sf"/>
</dbReference>
<dbReference type="CDD" id="cd02955">
    <property type="entry name" value="SSP411"/>
    <property type="match status" value="1"/>
</dbReference>
<proteinExistence type="predicted"/>
<dbReference type="PANTHER" id="PTHR42899">
    <property type="entry name" value="SPERMATOGENESIS-ASSOCIATED PROTEIN 20"/>
    <property type="match status" value="1"/>
</dbReference>
<dbReference type="InterPro" id="IPR008928">
    <property type="entry name" value="6-hairpin_glycosidase_sf"/>
</dbReference>
<dbReference type="Proteomes" id="UP000653358">
    <property type="component" value="Unassembled WGS sequence"/>
</dbReference>
<dbReference type="Gene3D" id="3.40.30.10">
    <property type="entry name" value="Glutaredoxin"/>
    <property type="match status" value="1"/>
</dbReference>
<dbReference type="SUPFAM" id="SSF52833">
    <property type="entry name" value="Thioredoxin-like"/>
    <property type="match status" value="1"/>
</dbReference>
<gene>
    <name evidence="2" type="ORF">GH807_01685</name>
</gene>
<dbReference type="EMBL" id="WJBB01000002">
    <property type="protein sequence ID" value="MBC3795763.1"/>
    <property type="molecule type" value="Genomic_DNA"/>
</dbReference>
<dbReference type="PIRSF" id="PIRSF006402">
    <property type="entry name" value="UCP006402_thioredoxin"/>
    <property type="match status" value="1"/>
</dbReference>
<dbReference type="InterPro" id="IPR012341">
    <property type="entry name" value="6hp_glycosidase-like_sf"/>
</dbReference>